<dbReference type="SUPFAM" id="SSF55347">
    <property type="entry name" value="Glyceraldehyde-3-phosphate dehydrogenase-like, C-terminal domain"/>
    <property type="match status" value="1"/>
</dbReference>
<proteinExistence type="predicted"/>
<evidence type="ECO:0000313" key="5">
    <source>
        <dbReference type="Proteomes" id="UP000233343"/>
    </source>
</evidence>
<protein>
    <submittedName>
        <fullName evidence="4">Gfo/Idh/MocA family oxidoreductase</fullName>
    </submittedName>
</protein>
<name>A0A2N0ZIR1_9BACI</name>
<accession>A0A2N0ZIR1</accession>
<dbReference type="SUPFAM" id="SSF51735">
    <property type="entry name" value="NAD(P)-binding Rossmann-fold domains"/>
    <property type="match status" value="1"/>
</dbReference>
<dbReference type="Gene3D" id="3.40.50.720">
    <property type="entry name" value="NAD(P)-binding Rossmann-like Domain"/>
    <property type="match status" value="1"/>
</dbReference>
<dbReference type="Gene3D" id="3.30.360.10">
    <property type="entry name" value="Dihydrodipicolinate Reductase, domain 2"/>
    <property type="match status" value="1"/>
</dbReference>
<evidence type="ECO:0000313" key="4">
    <source>
        <dbReference type="EMBL" id="PKG29393.1"/>
    </source>
</evidence>
<comment type="caution">
    <text evidence="4">The sequence shown here is derived from an EMBL/GenBank/DDBJ whole genome shotgun (WGS) entry which is preliminary data.</text>
</comment>
<dbReference type="InterPro" id="IPR036291">
    <property type="entry name" value="NAD(P)-bd_dom_sf"/>
</dbReference>
<dbReference type="Pfam" id="PF01408">
    <property type="entry name" value="GFO_IDH_MocA"/>
    <property type="match status" value="1"/>
</dbReference>
<organism evidence="4 5">
    <name type="scientific">Cytobacillus horneckiae</name>
    <dbReference type="NCBI Taxonomy" id="549687"/>
    <lineage>
        <taxon>Bacteria</taxon>
        <taxon>Bacillati</taxon>
        <taxon>Bacillota</taxon>
        <taxon>Bacilli</taxon>
        <taxon>Bacillales</taxon>
        <taxon>Bacillaceae</taxon>
        <taxon>Cytobacillus</taxon>
    </lineage>
</organism>
<keyword evidence="5" id="KW-1185">Reference proteome</keyword>
<evidence type="ECO:0000259" key="3">
    <source>
        <dbReference type="Pfam" id="PF22725"/>
    </source>
</evidence>
<dbReference type="PANTHER" id="PTHR43818">
    <property type="entry name" value="BCDNA.GH03377"/>
    <property type="match status" value="1"/>
</dbReference>
<dbReference type="InterPro" id="IPR050463">
    <property type="entry name" value="Gfo/Idh/MocA_oxidrdct_glycsds"/>
</dbReference>
<reference evidence="4 5" key="1">
    <citation type="journal article" date="2010" name="Int. J. Syst. Evol. Microbiol.">
        <title>Bacillus horneckiae sp. nov., isolated from a spacecraft-assembly clean room.</title>
        <authorList>
            <person name="Vaishampayan P."/>
            <person name="Probst A."/>
            <person name="Krishnamurthi S."/>
            <person name="Ghosh S."/>
            <person name="Osman S."/>
            <person name="McDowall A."/>
            <person name="Ruckmani A."/>
            <person name="Mayilraj S."/>
            <person name="Venkateswaran K."/>
        </authorList>
    </citation>
    <scope>NUCLEOTIDE SEQUENCE [LARGE SCALE GENOMIC DNA]</scope>
    <source>
        <strain evidence="5">1PO1SC</strain>
    </source>
</reference>
<dbReference type="PANTHER" id="PTHR43818:SF11">
    <property type="entry name" value="BCDNA.GH03377"/>
    <property type="match status" value="1"/>
</dbReference>
<dbReference type="GO" id="GO:0000166">
    <property type="term" value="F:nucleotide binding"/>
    <property type="evidence" value="ECO:0007669"/>
    <property type="project" value="InterPro"/>
</dbReference>
<dbReference type="InterPro" id="IPR055170">
    <property type="entry name" value="GFO_IDH_MocA-like_dom"/>
</dbReference>
<dbReference type="Proteomes" id="UP000233343">
    <property type="component" value="Unassembled WGS sequence"/>
</dbReference>
<dbReference type="RefSeq" id="WP_066198006.1">
    <property type="nucleotide sequence ID" value="NZ_JAFDQP010000004.1"/>
</dbReference>
<sequence>MQETVKVGMIGVGAVGERVLKSFLGHHRTQVAALCDVNEERLAEFAQKVPEADLYTDYLHMLNDETIKLVYLAVPPKYHSSIAIDILKSGKHILCEKPLANSIEESLKMKVLAERTGLVHAMNFPMAYSNEKLIIQQKVQAGEIGKLKRIEMNMHFTEWPRRWQQNAWISSREQGGFIREVTPHFIQLIHSLFGELKVIASFVEYPEDRESCETGFVARMELEGGIPVIFNGSSGIGQKEHLSMKLFGDEGAIDLVNWKDVILTKGDSDAESVKVEAKSELNLVAECVKAMDRSGGFVIDFKDGHQVQIVLESLLNS</sequence>
<dbReference type="Pfam" id="PF22725">
    <property type="entry name" value="GFO_IDH_MocA_C3"/>
    <property type="match status" value="1"/>
</dbReference>
<dbReference type="GO" id="GO:0016491">
    <property type="term" value="F:oxidoreductase activity"/>
    <property type="evidence" value="ECO:0007669"/>
    <property type="project" value="UniProtKB-KW"/>
</dbReference>
<keyword evidence="1" id="KW-0560">Oxidoreductase</keyword>
<evidence type="ECO:0000259" key="2">
    <source>
        <dbReference type="Pfam" id="PF01408"/>
    </source>
</evidence>
<gene>
    <name evidence="4" type="ORF">CWS20_08975</name>
</gene>
<dbReference type="InterPro" id="IPR000683">
    <property type="entry name" value="Gfo/Idh/MocA-like_OxRdtase_N"/>
</dbReference>
<feature type="domain" description="GFO/IDH/MocA-like oxidoreductase" evidence="3">
    <location>
        <begin position="135"/>
        <end position="253"/>
    </location>
</feature>
<evidence type="ECO:0000256" key="1">
    <source>
        <dbReference type="ARBA" id="ARBA00023002"/>
    </source>
</evidence>
<dbReference type="EMBL" id="PISD01000016">
    <property type="protein sequence ID" value="PKG29393.1"/>
    <property type="molecule type" value="Genomic_DNA"/>
</dbReference>
<feature type="domain" description="Gfo/Idh/MocA-like oxidoreductase N-terminal" evidence="2">
    <location>
        <begin position="5"/>
        <end position="123"/>
    </location>
</feature>
<dbReference type="AlphaFoldDB" id="A0A2N0ZIR1"/>